<protein>
    <submittedName>
        <fullName evidence="3">Efflux transporter periplasmic adaptor subunit</fullName>
    </submittedName>
</protein>
<dbReference type="InterPro" id="IPR058646">
    <property type="entry name" value="CzcB_N"/>
</dbReference>
<evidence type="ECO:0000313" key="3">
    <source>
        <dbReference type="EMBL" id="RJG20644.1"/>
    </source>
</evidence>
<dbReference type="EMBL" id="QYUP01000080">
    <property type="protein sequence ID" value="RJG20644.1"/>
    <property type="molecule type" value="Genomic_DNA"/>
</dbReference>
<sequence>MQKPDKKQSIAIAMVLIVTALLAALILTQGRATPGGEEAGHGEHAEEESHEGPGHGEPDEHDEKPAAAYKRGPHGGKLFEQGGYGVELTIYEQDAEPEFRVYTYQDAKPLDPAASRVDVTVERLGRAPQRFTFRKEGAYLKGDAVV</sequence>
<dbReference type="AlphaFoldDB" id="A0A418Y4G1"/>
<dbReference type="Proteomes" id="UP000284006">
    <property type="component" value="Unassembled WGS sequence"/>
</dbReference>
<proteinExistence type="predicted"/>
<evidence type="ECO:0000259" key="2">
    <source>
        <dbReference type="Pfam" id="PF25971"/>
    </source>
</evidence>
<keyword evidence="4" id="KW-1185">Reference proteome</keyword>
<evidence type="ECO:0000256" key="1">
    <source>
        <dbReference type="SAM" id="MobiDB-lite"/>
    </source>
</evidence>
<evidence type="ECO:0000313" key="4">
    <source>
        <dbReference type="Proteomes" id="UP000284006"/>
    </source>
</evidence>
<feature type="non-terminal residue" evidence="3">
    <location>
        <position position="146"/>
    </location>
</feature>
<feature type="compositionally biased region" description="Basic and acidic residues" evidence="1">
    <location>
        <begin position="50"/>
        <end position="65"/>
    </location>
</feature>
<feature type="region of interest" description="Disordered" evidence="1">
    <location>
        <begin position="33"/>
        <end position="76"/>
    </location>
</feature>
<dbReference type="Pfam" id="PF25971">
    <property type="entry name" value="CzcB_N"/>
    <property type="match status" value="1"/>
</dbReference>
<organism evidence="3 4">
    <name type="scientific">Massilia cavernae</name>
    <dbReference type="NCBI Taxonomy" id="2320864"/>
    <lineage>
        <taxon>Bacteria</taxon>
        <taxon>Pseudomonadati</taxon>
        <taxon>Pseudomonadota</taxon>
        <taxon>Betaproteobacteria</taxon>
        <taxon>Burkholderiales</taxon>
        <taxon>Oxalobacteraceae</taxon>
        <taxon>Telluria group</taxon>
        <taxon>Massilia</taxon>
    </lineage>
</organism>
<feature type="domain" description="CzcB N-terminal" evidence="2">
    <location>
        <begin position="76"/>
        <end position="146"/>
    </location>
</feature>
<gene>
    <name evidence="3" type="ORF">D3872_08105</name>
</gene>
<comment type="caution">
    <text evidence="3">The sequence shown here is derived from an EMBL/GenBank/DDBJ whole genome shotgun (WGS) entry which is preliminary data.</text>
</comment>
<reference evidence="3 4" key="1">
    <citation type="submission" date="2018-09" db="EMBL/GenBank/DDBJ databases">
        <authorList>
            <person name="Zhu H."/>
        </authorList>
    </citation>
    <scope>NUCLEOTIDE SEQUENCE [LARGE SCALE GENOMIC DNA]</scope>
    <source>
        <strain evidence="3 4">K1S02-61</strain>
    </source>
</reference>
<name>A0A418Y4G1_9BURK</name>
<accession>A0A418Y4G1</accession>